<feature type="region of interest" description="Disordered" evidence="1">
    <location>
        <begin position="102"/>
        <end position="122"/>
    </location>
</feature>
<feature type="compositionally biased region" description="Basic and acidic residues" evidence="1">
    <location>
        <begin position="102"/>
        <end position="111"/>
    </location>
</feature>
<name>A0ABM8AG74_9DEIO</name>
<accession>A0ABM8AG74</accession>
<evidence type="ECO:0000256" key="1">
    <source>
        <dbReference type="SAM" id="MobiDB-lite"/>
    </source>
</evidence>
<evidence type="ECO:0000313" key="2">
    <source>
        <dbReference type="EMBL" id="BDP42695.1"/>
    </source>
</evidence>
<reference evidence="2" key="1">
    <citation type="submission" date="2022-07" db="EMBL/GenBank/DDBJ databases">
        <title>Complete Genome Sequence of the Radioresistant Bacterium Deinococcus aetherius ST0316, Isolated from the Air Dust collected in Lower Stratosphere above Japan.</title>
        <authorList>
            <person name="Satoh K."/>
            <person name="Hagiwara K."/>
            <person name="Katsumata K."/>
            <person name="Kubo A."/>
            <person name="Yokobori S."/>
            <person name="Yamagishi A."/>
            <person name="Oono Y."/>
            <person name="Narumi I."/>
        </authorList>
    </citation>
    <scope>NUCLEOTIDE SEQUENCE</scope>
    <source>
        <strain evidence="2">ST0316</strain>
    </source>
</reference>
<protein>
    <submittedName>
        <fullName evidence="2">Uncharacterized protein</fullName>
    </submittedName>
</protein>
<sequence>MRFLCECGAEIKDQDDALPFKAHLMPDENFFGFLDHLRDLLDRLVSVDDGRGATATVQVVPFRNKLQREMSLLVGQSFRHLYQCPECGRLHIDSLDGKHGFSFKPEAEDTPRNLLQSFTPPD</sequence>
<gene>
    <name evidence="2" type="ORF">DAETH_26640</name>
</gene>
<evidence type="ECO:0000313" key="3">
    <source>
        <dbReference type="Proteomes" id="UP001064971"/>
    </source>
</evidence>
<proteinExistence type="predicted"/>
<dbReference type="EMBL" id="AP026560">
    <property type="protein sequence ID" value="BDP42695.1"/>
    <property type="molecule type" value="Genomic_DNA"/>
</dbReference>
<keyword evidence="3" id="KW-1185">Reference proteome</keyword>
<dbReference type="Proteomes" id="UP001064971">
    <property type="component" value="Chromosome"/>
</dbReference>
<organism evidence="2 3">
    <name type="scientific">Deinococcus aetherius</name>
    <dbReference type="NCBI Taxonomy" id="200252"/>
    <lineage>
        <taxon>Bacteria</taxon>
        <taxon>Thermotogati</taxon>
        <taxon>Deinococcota</taxon>
        <taxon>Deinococci</taxon>
        <taxon>Deinococcales</taxon>
        <taxon>Deinococcaceae</taxon>
        <taxon>Deinococcus</taxon>
    </lineage>
</organism>
<feature type="compositionally biased region" description="Polar residues" evidence="1">
    <location>
        <begin position="113"/>
        <end position="122"/>
    </location>
</feature>